<gene>
    <name evidence="2" type="ORF">NVIE_1525</name>
</gene>
<dbReference type="Proteomes" id="UP000027093">
    <property type="component" value="Chromosome"/>
</dbReference>
<dbReference type="HOGENOM" id="CLU_2730554_0_0_2"/>
<reference evidence="2 3" key="1">
    <citation type="journal article" date="2014" name="Int. J. Syst. Evol. Microbiol.">
        <title>Nitrososphaera viennensis gen. nov., sp. nov., an aerobic and mesophilic, ammonia-oxidizing archaeon from soil and a member of the archaeal phylum Thaumarchaeota.</title>
        <authorList>
            <person name="Stieglmeier M."/>
            <person name="Klingl A."/>
            <person name="Alves R.J."/>
            <person name="Rittmann S.K."/>
            <person name="Melcher M."/>
            <person name="Leisch N."/>
            <person name="Schleper C."/>
        </authorList>
    </citation>
    <scope>NUCLEOTIDE SEQUENCE [LARGE SCALE GENOMIC DNA]</scope>
    <source>
        <strain evidence="2">EN76</strain>
    </source>
</reference>
<dbReference type="EMBL" id="CP007536">
    <property type="protein sequence ID" value="AIC15739.1"/>
    <property type="molecule type" value="Genomic_DNA"/>
</dbReference>
<proteinExistence type="predicted"/>
<keyword evidence="1" id="KW-1133">Transmembrane helix</keyword>
<dbReference type="AlphaFoldDB" id="A0A060HGJ8"/>
<feature type="transmembrane region" description="Helical" evidence="1">
    <location>
        <begin position="12"/>
        <end position="30"/>
    </location>
</feature>
<evidence type="ECO:0000313" key="3">
    <source>
        <dbReference type="Proteomes" id="UP000027093"/>
    </source>
</evidence>
<evidence type="ECO:0000256" key="1">
    <source>
        <dbReference type="SAM" id="Phobius"/>
    </source>
</evidence>
<keyword evidence="1" id="KW-0472">Membrane</keyword>
<keyword evidence="3" id="KW-1185">Reference proteome</keyword>
<name>A0A060HGJ8_9ARCH</name>
<keyword evidence="1" id="KW-0812">Transmembrane</keyword>
<dbReference type="KEGG" id="nvn:NVIE_1525"/>
<accession>A0A060HGJ8</accession>
<protein>
    <submittedName>
        <fullName evidence="2">Uncharacterized protein</fullName>
    </submittedName>
</protein>
<evidence type="ECO:0000313" key="2">
    <source>
        <dbReference type="EMBL" id="AIC15739.1"/>
    </source>
</evidence>
<organism evidence="2 3">
    <name type="scientific">Nitrososphaera viennensis EN76</name>
    <dbReference type="NCBI Taxonomy" id="926571"/>
    <lineage>
        <taxon>Archaea</taxon>
        <taxon>Nitrososphaerota</taxon>
        <taxon>Nitrososphaeria</taxon>
        <taxon>Nitrososphaerales</taxon>
        <taxon>Nitrososphaeraceae</taxon>
        <taxon>Nitrososphaera</taxon>
    </lineage>
</organism>
<sequence length="71" mass="8011">MMLDKSKKAIRVLIIIIASITLIVMVFGYISTQHNVLIRGTNSPTSAPTKLCDSILSLPCFDNQSRQQYRR</sequence>